<comment type="caution">
    <text evidence="2">The sequence shown here is derived from an EMBL/GenBank/DDBJ whole genome shotgun (WGS) entry which is preliminary data.</text>
</comment>
<gene>
    <name evidence="2" type="ORF">A3A34_01760</name>
</gene>
<proteinExistence type="predicted"/>
<dbReference type="EMBL" id="MFLU01000002">
    <property type="protein sequence ID" value="OGG76197.1"/>
    <property type="molecule type" value="Genomic_DNA"/>
</dbReference>
<evidence type="ECO:0000313" key="3">
    <source>
        <dbReference type="Proteomes" id="UP000178587"/>
    </source>
</evidence>
<name>A0A1F6ERE8_9BACT</name>
<evidence type="ECO:0000313" key="2">
    <source>
        <dbReference type="EMBL" id="OGG76197.1"/>
    </source>
</evidence>
<feature type="transmembrane region" description="Helical" evidence="1">
    <location>
        <begin position="9"/>
        <end position="29"/>
    </location>
</feature>
<accession>A0A1F6ERE8</accession>
<keyword evidence="1" id="KW-0812">Transmembrane</keyword>
<dbReference type="AlphaFoldDB" id="A0A1F6ERE8"/>
<keyword evidence="1" id="KW-0472">Membrane</keyword>
<dbReference type="Proteomes" id="UP000178587">
    <property type="component" value="Unassembled WGS sequence"/>
</dbReference>
<organism evidence="2 3">
    <name type="scientific">Candidatus Kaiserbacteria bacterium RIFCSPLOWO2_01_FULL_50_24</name>
    <dbReference type="NCBI Taxonomy" id="1798507"/>
    <lineage>
        <taxon>Bacteria</taxon>
        <taxon>Candidatus Kaiseribacteriota</taxon>
    </lineage>
</organism>
<feature type="transmembrane region" description="Helical" evidence="1">
    <location>
        <begin position="64"/>
        <end position="85"/>
    </location>
</feature>
<keyword evidence="1" id="KW-1133">Transmembrane helix</keyword>
<evidence type="ECO:0000256" key="1">
    <source>
        <dbReference type="SAM" id="Phobius"/>
    </source>
</evidence>
<protein>
    <submittedName>
        <fullName evidence="2">Uncharacterized protein</fullName>
    </submittedName>
</protein>
<reference evidence="2 3" key="1">
    <citation type="journal article" date="2016" name="Nat. Commun.">
        <title>Thousands of microbial genomes shed light on interconnected biogeochemical processes in an aquifer system.</title>
        <authorList>
            <person name="Anantharaman K."/>
            <person name="Brown C.T."/>
            <person name="Hug L.A."/>
            <person name="Sharon I."/>
            <person name="Castelle C.J."/>
            <person name="Probst A.J."/>
            <person name="Thomas B.C."/>
            <person name="Singh A."/>
            <person name="Wilkins M.J."/>
            <person name="Karaoz U."/>
            <person name="Brodie E.L."/>
            <person name="Williams K.H."/>
            <person name="Hubbard S.S."/>
            <person name="Banfield J.F."/>
        </authorList>
    </citation>
    <scope>NUCLEOTIDE SEQUENCE [LARGE SCALE GENOMIC DNA]</scope>
</reference>
<sequence length="98" mass="10989">MIAVANRTVAALFFVIASAFIYMTFVPPAPLQSSAFWLPGMLALMFGIATFIDGQRRPNTWWNIEIPTVFCIVLVVLAAVCWFDPEGTQQTARLYFQP</sequence>
<feature type="transmembrane region" description="Helical" evidence="1">
    <location>
        <begin position="35"/>
        <end position="52"/>
    </location>
</feature>